<comment type="catalytic activity">
    <reaction evidence="4">
        <text>1D-myo-inositol 2-(L-cysteinylamino)-2-deoxy-alpha-D-glucopyranoside + acetyl-CoA = mycothiol + CoA + H(+)</text>
        <dbReference type="Rhea" id="RHEA:26172"/>
        <dbReference type="ChEBI" id="CHEBI:15378"/>
        <dbReference type="ChEBI" id="CHEBI:16768"/>
        <dbReference type="ChEBI" id="CHEBI:57287"/>
        <dbReference type="ChEBI" id="CHEBI:57288"/>
        <dbReference type="ChEBI" id="CHEBI:58887"/>
        <dbReference type="EC" id="2.3.1.189"/>
    </reaction>
</comment>
<feature type="domain" description="N-acetyltransferase" evidence="6">
    <location>
        <begin position="13"/>
        <end position="148"/>
    </location>
</feature>
<name>A0A7W4YA45_9CELL</name>
<keyword evidence="1 4" id="KW-0808">Transferase</keyword>
<dbReference type="HAMAP" id="MF_01698">
    <property type="entry name" value="MshD"/>
    <property type="match status" value="1"/>
</dbReference>
<comment type="caution">
    <text evidence="7">The sequence shown here is derived from an EMBL/GenBank/DDBJ whole genome shotgun (WGS) entry which is preliminary data.</text>
</comment>
<dbReference type="SUPFAM" id="SSF55729">
    <property type="entry name" value="Acyl-CoA N-acyltransferases (Nat)"/>
    <property type="match status" value="1"/>
</dbReference>
<feature type="binding site" evidence="4">
    <location>
        <position position="247"/>
    </location>
    <ligand>
        <name>1D-myo-inositol 2-(L-cysteinylamino)-2-deoxy-alpha-D-glucopyranoside</name>
        <dbReference type="ChEBI" id="CHEBI:58887"/>
    </ligand>
</feature>
<dbReference type="InterPro" id="IPR016181">
    <property type="entry name" value="Acyl_CoA_acyltransferase"/>
</dbReference>
<evidence type="ECO:0000259" key="6">
    <source>
        <dbReference type="PROSITE" id="PS51186"/>
    </source>
</evidence>
<keyword evidence="2 4" id="KW-0677">Repeat</keyword>
<feature type="binding site" evidence="4">
    <location>
        <position position="208"/>
    </location>
    <ligand>
        <name>1D-myo-inositol 2-(L-cysteinylamino)-2-deoxy-alpha-D-glucopyranoside</name>
        <dbReference type="ChEBI" id="CHEBI:58887"/>
    </ligand>
</feature>
<dbReference type="RefSeq" id="WP_260176161.1">
    <property type="nucleotide sequence ID" value="NZ_JACHVX010000002.1"/>
</dbReference>
<dbReference type="PANTHER" id="PTHR43877:SF2">
    <property type="entry name" value="AMINOALKYLPHOSPHONATE N-ACETYLTRANSFERASE-RELATED"/>
    <property type="match status" value="1"/>
</dbReference>
<dbReference type="PANTHER" id="PTHR43877">
    <property type="entry name" value="AMINOALKYLPHOSPHONATE N-ACETYLTRANSFERASE-RELATED-RELATED"/>
    <property type="match status" value="1"/>
</dbReference>
<reference evidence="7 8" key="1">
    <citation type="submission" date="2020-08" db="EMBL/GenBank/DDBJ databases">
        <title>The Agave Microbiome: Exploring the role of microbial communities in plant adaptations to desert environments.</title>
        <authorList>
            <person name="Partida-Martinez L.P."/>
        </authorList>
    </citation>
    <scope>NUCLEOTIDE SEQUENCE [LARGE SCALE GENOMIC DNA]</scope>
    <source>
        <strain evidence="7 8">RAS26</strain>
    </source>
</reference>
<feature type="compositionally biased region" description="Low complexity" evidence="5">
    <location>
        <begin position="151"/>
        <end position="163"/>
    </location>
</feature>
<dbReference type="Pfam" id="PF00583">
    <property type="entry name" value="Acetyltransf_1"/>
    <property type="match status" value="2"/>
</dbReference>
<dbReference type="NCBIfam" id="TIGR03448">
    <property type="entry name" value="mycothiol_MshD"/>
    <property type="match status" value="1"/>
</dbReference>
<evidence type="ECO:0000256" key="5">
    <source>
        <dbReference type="SAM" id="MobiDB-lite"/>
    </source>
</evidence>
<organism evidence="7 8">
    <name type="scientific">Cellulomonas cellasea</name>
    <dbReference type="NCBI Taxonomy" id="43670"/>
    <lineage>
        <taxon>Bacteria</taxon>
        <taxon>Bacillati</taxon>
        <taxon>Actinomycetota</taxon>
        <taxon>Actinomycetes</taxon>
        <taxon>Micrococcales</taxon>
        <taxon>Cellulomonadaceae</taxon>
        <taxon>Cellulomonas</taxon>
    </lineage>
</organism>
<dbReference type="CDD" id="cd04301">
    <property type="entry name" value="NAT_SF"/>
    <property type="match status" value="1"/>
</dbReference>
<evidence type="ECO:0000256" key="2">
    <source>
        <dbReference type="ARBA" id="ARBA00022737"/>
    </source>
</evidence>
<dbReference type="InterPro" id="IPR000182">
    <property type="entry name" value="GNAT_dom"/>
</dbReference>
<comment type="caution">
    <text evidence="4">Lacks conserved residue(s) required for the propagation of feature annotation.</text>
</comment>
<dbReference type="InterPro" id="IPR017813">
    <property type="entry name" value="Mycothiol_AcTrfase"/>
</dbReference>
<dbReference type="Proteomes" id="UP000518206">
    <property type="component" value="Unassembled WGS sequence"/>
</dbReference>
<dbReference type="EC" id="2.3.1.189" evidence="4"/>
<comment type="subunit">
    <text evidence="4">Monomer.</text>
</comment>
<dbReference type="PIRSF" id="PIRSF021524">
    <property type="entry name" value="MSH_acetyltransferase"/>
    <property type="match status" value="1"/>
</dbReference>
<dbReference type="Gene3D" id="3.40.630.30">
    <property type="match status" value="1"/>
</dbReference>
<feature type="binding site" evidence="4">
    <location>
        <begin position="304"/>
        <end position="309"/>
    </location>
    <ligand>
        <name>acetyl-CoA</name>
        <dbReference type="ChEBI" id="CHEBI:57288"/>
        <label>2</label>
    </ligand>
</feature>
<accession>A0A7W4YA45</accession>
<keyword evidence="3 4" id="KW-0012">Acyltransferase</keyword>
<feature type="binding site" evidence="4">
    <location>
        <position position="299"/>
    </location>
    <ligand>
        <name>1D-myo-inositol 2-(L-cysteinylamino)-2-deoxy-alpha-D-glucopyranoside</name>
        <dbReference type="ChEBI" id="CHEBI:58887"/>
    </ligand>
</feature>
<comment type="function">
    <text evidence="4">Catalyzes the transfer of acetyl from acetyl-CoA to desacetylmycothiol (Cys-GlcN-Ins) to form mycothiol.</text>
</comment>
<reference evidence="7 8" key="2">
    <citation type="submission" date="2020-08" db="EMBL/GenBank/DDBJ databases">
        <authorList>
            <person name="Partida-Martinez L."/>
            <person name="Huntemann M."/>
            <person name="Clum A."/>
            <person name="Wang J."/>
            <person name="Palaniappan K."/>
            <person name="Ritter S."/>
            <person name="Chen I.-M."/>
            <person name="Stamatis D."/>
            <person name="Reddy T."/>
            <person name="O'Malley R."/>
            <person name="Daum C."/>
            <person name="Shapiro N."/>
            <person name="Ivanova N."/>
            <person name="Kyrpides N."/>
            <person name="Woyke T."/>
        </authorList>
    </citation>
    <scope>NUCLEOTIDE SEQUENCE [LARGE SCALE GENOMIC DNA]</scope>
    <source>
        <strain evidence="7 8">RAS26</strain>
    </source>
</reference>
<feature type="compositionally biased region" description="Pro residues" evidence="5">
    <location>
        <begin position="164"/>
        <end position="177"/>
    </location>
</feature>
<proteinExistence type="inferred from homology"/>
<evidence type="ECO:0000256" key="4">
    <source>
        <dbReference type="HAMAP-Rule" id="MF_01698"/>
    </source>
</evidence>
<dbReference type="PROSITE" id="PS51186">
    <property type="entry name" value="GNAT"/>
    <property type="match status" value="2"/>
</dbReference>
<feature type="region of interest" description="Disordered" evidence="5">
    <location>
        <begin position="327"/>
        <end position="360"/>
    </location>
</feature>
<evidence type="ECO:0000313" key="8">
    <source>
        <dbReference type="Proteomes" id="UP000518206"/>
    </source>
</evidence>
<dbReference type="InterPro" id="IPR050832">
    <property type="entry name" value="Bact_Acetyltransf"/>
</dbReference>
<evidence type="ECO:0000256" key="3">
    <source>
        <dbReference type="ARBA" id="ARBA00023315"/>
    </source>
</evidence>
<feature type="domain" description="N-acetyltransferase" evidence="6">
    <location>
        <begin position="181"/>
        <end position="347"/>
    </location>
</feature>
<dbReference type="EMBL" id="JACHVX010000002">
    <property type="protein sequence ID" value="MBB2922360.1"/>
    <property type="molecule type" value="Genomic_DNA"/>
</dbReference>
<dbReference type="GO" id="GO:0035447">
    <property type="term" value="F:mycothiol synthase activity"/>
    <property type="evidence" value="ECO:0007669"/>
    <property type="project" value="UniProtKB-UniRule"/>
</dbReference>
<feature type="binding site" evidence="4">
    <location>
        <begin position="265"/>
        <end position="267"/>
    </location>
    <ligand>
        <name>acetyl-CoA</name>
        <dbReference type="ChEBI" id="CHEBI:57288"/>
        <label>2</label>
    </ligand>
</feature>
<feature type="binding site" evidence="4">
    <location>
        <position position="261"/>
    </location>
    <ligand>
        <name>1D-myo-inositol 2-(L-cysteinylamino)-2-deoxy-alpha-D-glucopyranoside</name>
        <dbReference type="ChEBI" id="CHEBI:58887"/>
    </ligand>
</feature>
<feature type="binding site" evidence="4">
    <location>
        <begin position="83"/>
        <end position="85"/>
    </location>
    <ligand>
        <name>acetyl-CoA</name>
        <dbReference type="ChEBI" id="CHEBI:57288"/>
        <label>1</label>
    </ligand>
</feature>
<protein>
    <recommendedName>
        <fullName evidence="4">Mycothiol acetyltransferase</fullName>
        <shortName evidence="4">MSH acetyltransferase</shortName>
        <ecNumber evidence="4">2.3.1.189</ecNumber>
    </recommendedName>
    <alternativeName>
        <fullName evidence="4">Mycothiol synthase</fullName>
    </alternativeName>
</protein>
<feature type="binding site" evidence="4">
    <location>
        <position position="40"/>
    </location>
    <ligand>
        <name>1D-myo-inositol 2-(L-cysteinylamino)-2-deoxy-alpha-D-glucopyranoside</name>
        <dbReference type="ChEBI" id="CHEBI:58887"/>
    </ligand>
</feature>
<comment type="similarity">
    <text evidence="4">Belongs to the acetyltransferase family. MshD subfamily.</text>
</comment>
<sequence length="360" mass="37017">MSRMVALDVVTGPLLEPVAADVRRVADAAHAADGVAPLSEQPLLWLTDPAAAVRHVLARDDVGALVGYAQVDLAATPVPTAELVVAPDARRAGTGTALLGAAGSVAAGDAHGSVAVWAHGDLPAARALAARHGLAPVRELWQMRLDLASAAPADPGSDASAPVTPAPAAPPPAPRPLPDGVRVRAFVPGQDEDAWLGVNARAFASHPEQGRMTLADLRAREAEPWFDPDGLLLAERDGTLLASLWTKVHAPDATSPEPVGEIYALGVDPDAQGLGLGGALTGLALEHLAARGLRTVILYTERENTAAVRTYTRAGFVRSAVDVLLGPPARTEPPGDRTALIVPTTLPDTPGSPASGTMER</sequence>
<gene>
    <name evidence="4" type="primary">mshD</name>
    <name evidence="7" type="ORF">FHR80_001272</name>
</gene>
<dbReference type="GO" id="GO:0010125">
    <property type="term" value="P:mycothiol biosynthetic process"/>
    <property type="evidence" value="ECO:0007669"/>
    <property type="project" value="UniProtKB-UniRule"/>
</dbReference>
<dbReference type="AlphaFoldDB" id="A0A7W4YA45"/>
<evidence type="ECO:0000313" key="7">
    <source>
        <dbReference type="EMBL" id="MBB2922360.1"/>
    </source>
</evidence>
<evidence type="ECO:0000256" key="1">
    <source>
        <dbReference type="ARBA" id="ARBA00022679"/>
    </source>
</evidence>
<feature type="region of interest" description="Disordered" evidence="5">
    <location>
        <begin position="151"/>
        <end position="177"/>
    </location>
</feature>